<comment type="similarity">
    <text evidence="2">Belongs to the SusD family.</text>
</comment>
<evidence type="ECO:0000313" key="9">
    <source>
        <dbReference type="Proteomes" id="UP001302222"/>
    </source>
</evidence>
<evidence type="ECO:0000259" key="6">
    <source>
        <dbReference type="Pfam" id="PF07980"/>
    </source>
</evidence>
<keyword evidence="3" id="KW-0732">Signal</keyword>
<gene>
    <name evidence="8" type="ORF">VB798_22005</name>
</gene>
<keyword evidence="9" id="KW-1185">Reference proteome</keyword>
<sequence>MSLSCQSFLDIKPEDSLTTSSYYQTKQQINNALTALYAPLKGTALGENYLIRVIAPSDEGYYFSKVRIGPATISNSADDSDIYQVWQACYVAINYANNLLEGLEKSSTLDITTQNHARGEAKFLRGYYYFLLAQWFGDVPLHLDASKNANDGIRERKPVKEVYDQIIKDMTEADSLLEDQTLIRIGYAERVTKSAVEGILARVCLYAAGEPVNDTKRYKDALFWAKKLIASGEHALNSDFRQIFINHSQDKYDLKESIWEVGYSFVGSGSSQNASGVVGVYAGVAQTYTPMVNGVVSYDSGYVYGYEKVHPRLYNIYEAGDVRRDWTIGNYNYNNGIRTYLSPTQLWERMPAKWRREYESAQIRSEQRSNSTNFPLLRYSDVLLMLAEAENEVNGPTDLAYEAINQVRRRAIIPTKVVNTLLMTNQGSGYTSVPSITITGGGGIGLSILPTVVSGRVHLILRNQGNSYTSSPTISIGNQWQNNTYYSAGTQVAVASRLYNVTLAGTSTNTAPSNGSGSSSAATTGAVFTYVGPSAQVIAILSNQPTVELPMNFSKSTFRKAIQDERYRELAFEGLRFADLRRWGILVSTFKSLANDINGNSLSIPVAPVNLAVEALGPVNNISARDIFWPIPIRDLILNPKMAQNVGF</sequence>
<dbReference type="SUPFAM" id="SSF48452">
    <property type="entry name" value="TPR-like"/>
    <property type="match status" value="1"/>
</dbReference>
<dbReference type="EMBL" id="JAYGIM010000019">
    <property type="protein sequence ID" value="MEA5429282.1"/>
    <property type="molecule type" value="Genomic_DNA"/>
</dbReference>
<dbReference type="Pfam" id="PF14322">
    <property type="entry name" value="SusD-like_3"/>
    <property type="match status" value="1"/>
</dbReference>
<comment type="caution">
    <text evidence="8">The sequence shown here is derived from an EMBL/GenBank/DDBJ whole genome shotgun (WGS) entry which is preliminary data.</text>
</comment>
<evidence type="ECO:0000256" key="2">
    <source>
        <dbReference type="ARBA" id="ARBA00006275"/>
    </source>
</evidence>
<evidence type="ECO:0000256" key="1">
    <source>
        <dbReference type="ARBA" id="ARBA00004442"/>
    </source>
</evidence>
<dbReference type="InterPro" id="IPR033985">
    <property type="entry name" value="SusD-like_N"/>
</dbReference>
<reference evidence="8 9" key="1">
    <citation type="submission" date="2023-12" db="EMBL/GenBank/DDBJ databases">
        <title>Novel species of the genus Arcicella isolated from rivers.</title>
        <authorList>
            <person name="Lu H."/>
        </authorList>
    </citation>
    <scope>NUCLEOTIDE SEQUENCE [LARGE SCALE GENOMIC DNA]</scope>
    <source>
        <strain evidence="8 9">DC25W</strain>
    </source>
</reference>
<evidence type="ECO:0000256" key="5">
    <source>
        <dbReference type="ARBA" id="ARBA00023237"/>
    </source>
</evidence>
<evidence type="ECO:0000313" key="8">
    <source>
        <dbReference type="EMBL" id="MEA5429282.1"/>
    </source>
</evidence>
<dbReference type="Gene3D" id="1.25.40.390">
    <property type="match status" value="1"/>
</dbReference>
<protein>
    <submittedName>
        <fullName evidence="8">RagB/SusD family nutrient uptake outer membrane protein</fullName>
    </submittedName>
</protein>
<feature type="domain" description="SusD-like N-terminal" evidence="7">
    <location>
        <begin position="8"/>
        <end position="205"/>
    </location>
</feature>
<name>A0ABU5SPU5_9BACT</name>
<dbReference type="InterPro" id="IPR012944">
    <property type="entry name" value="SusD_RagB_dom"/>
</dbReference>
<evidence type="ECO:0000259" key="7">
    <source>
        <dbReference type="Pfam" id="PF14322"/>
    </source>
</evidence>
<keyword evidence="4" id="KW-0472">Membrane</keyword>
<feature type="domain" description="RagB/SusD" evidence="6">
    <location>
        <begin position="552"/>
        <end position="647"/>
    </location>
</feature>
<dbReference type="InterPro" id="IPR011990">
    <property type="entry name" value="TPR-like_helical_dom_sf"/>
</dbReference>
<proteinExistence type="inferred from homology"/>
<accession>A0ABU5SPU5</accession>
<keyword evidence="5" id="KW-0998">Cell outer membrane</keyword>
<evidence type="ECO:0000256" key="3">
    <source>
        <dbReference type="ARBA" id="ARBA00022729"/>
    </source>
</evidence>
<dbReference type="RefSeq" id="WP_323689404.1">
    <property type="nucleotide sequence ID" value="NZ_JAYGIM010000019.1"/>
</dbReference>
<dbReference type="Proteomes" id="UP001302222">
    <property type="component" value="Unassembled WGS sequence"/>
</dbReference>
<evidence type="ECO:0000256" key="4">
    <source>
        <dbReference type="ARBA" id="ARBA00023136"/>
    </source>
</evidence>
<organism evidence="8 9">
    <name type="scientific">Arcicella lustrica</name>
    <dbReference type="NCBI Taxonomy" id="2984196"/>
    <lineage>
        <taxon>Bacteria</taxon>
        <taxon>Pseudomonadati</taxon>
        <taxon>Bacteroidota</taxon>
        <taxon>Cytophagia</taxon>
        <taxon>Cytophagales</taxon>
        <taxon>Flectobacillaceae</taxon>
        <taxon>Arcicella</taxon>
    </lineage>
</organism>
<dbReference type="Pfam" id="PF07980">
    <property type="entry name" value="SusD_RagB"/>
    <property type="match status" value="2"/>
</dbReference>
<feature type="domain" description="RagB/SusD" evidence="6">
    <location>
        <begin position="312"/>
        <end position="419"/>
    </location>
</feature>
<comment type="subcellular location">
    <subcellularLocation>
        <location evidence="1">Cell outer membrane</location>
    </subcellularLocation>
</comment>